<gene>
    <name evidence="2" type="ORF">CEPIT_LOCUS27914</name>
</gene>
<dbReference type="PANTHER" id="PTHR31896">
    <property type="entry name" value="FAMILY REGULATORY PROTEIN, PUTATIVE (AFU_ORTHOLOGUE AFUA_3G14730)-RELATED"/>
    <property type="match status" value="1"/>
</dbReference>
<name>A0AAV0EUJ7_9ASTE</name>
<evidence type="ECO:0000313" key="3">
    <source>
        <dbReference type="Proteomes" id="UP001152523"/>
    </source>
</evidence>
<dbReference type="EMBL" id="CAMAPF010000945">
    <property type="protein sequence ID" value="CAH9126927.1"/>
    <property type="molecule type" value="Genomic_DNA"/>
</dbReference>
<dbReference type="GO" id="GO:0016740">
    <property type="term" value="F:transferase activity"/>
    <property type="evidence" value="ECO:0007669"/>
    <property type="project" value="UniProtKB-KW"/>
</dbReference>
<sequence>MERTELISNCLVGAAAMEEVEGGVPRIHRVELTPWDLKSLLLDYIQKGLIFPSPKSSSSFIDHLRASLSSTLHFFLPLAGRLSVTKNDDGTTSVFINCNNKGAEFAVANAAGVTLAQILEPTIVPRIVHSLFPFNGISNIDGVSYPLLGVQVTELADGYFIGCAMNHSVADASSFWHFFNSWAEISRGFRKPSIPPVLHPWFPENMIATGPLRLRLDLDEEEKPLSNSFKPQPFQERVFHFSQESIGKLKLEANSEMGFSTKDSKISSLQSYVAHLWRAITRSRRVNAAEEVFIYVPIGTRWRMDPPLPEGYWGNAIYSKMVRVKAGDLLERGLGWAAWQIHQVVAGQKHEEAVEFYENWVRSPAVARKETLFCTNFLGIASSPRNDVYGTDFGWGKPVAVRCGMDNKADGKFSLFPGVEEGSVDIEVCLLPQTLLALGNDEEFMAFVTT</sequence>
<dbReference type="InterPro" id="IPR023213">
    <property type="entry name" value="CAT-like_dom_sf"/>
</dbReference>
<dbReference type="Proteomes" id="UP001152523">
    <property type="component" value="Unassembled WGS sequence"/>
</dbReference>
<protein>
    <submittedName>
        <fullName evidence="2">Uncharacterized protein</fullName>
    </submittedName>
</protein>
<evidence type="ECO:0000256" key="1">
    <source>
        <dbReference type="ARBA" id="ARBA00022679"/>
    </source>
</evidence>
<dbReference type="InterPro" id="IPR051283">
    <property type="entry name" value="Sec_Metabolite_Acyltrans"/>
</dbReference>
<keyword evidence="1" id="KW-0808">Transferase</keyword>
<dbReference type="AlphaFoldDB" id="A0AAV0EUJ7"/>
<keyword evidence="3" id="KW-1185">Reference proteome</keyword>
<organism evidence="2 3">
    <name type="scientific">Cuscuta epithymum</name>
    <dbReference type="NCBI Taxonomy" id="186058"/>
    <lineage>
        <taxon>Eukaryota</taxon>
        <taxon>Viridiplantae</taxon>
        <taxon>Streptophyta</taxon>
        <taxon>Embryophyta</taxon>
        <taxon>Tracheophyta</taxon>
        <taxon>Spermatophyta</taxon>
        <taxon>Magnoliopsida</taxon>
        <taxon>eudicotyledons</taxon>
        <taxon>Gunneridae</taxon>
        <taxon>Pentapetalae</taxon>
        <taxon>asterids</taxon>
        <taxon>lamiids</taxon>
        <taxon>Solanales</taxon>
        <taxon>Convolvulaceae</taxon>
        <taxon>Cuscuteae</taxon>
        <taxon>Cuscuta</taxon>
        <taxon>Cuscuta subgen. Cuscuta</taxon>
    </lineage>
</organism>
<comment type="caution">
    <text evidence="2">The sequence shown here is derived from an EMBL/GenBank/DDBJ whole genome shotgun (WGS) entry which is preliminary data.</text>
</comment>
<accession>A0AAV0EUJ7</accession>
<dbReference type="PANTHER" id="PTHR31896:SF43">
    <property type="entry name" value="PROTEIN ENHANCED PSEUDOMONAS SUSCEPTIBILITY 1"/>
    <property type="match status" value="1"/>
</dbReference>
<dbReference type="Pfam" id="PF02458">
    <property type="entry name" value="Transferase"/>
    <property type="match status" value="1"/>
</dbReference>
<proteinExistence type="predicted"/>
<evidence type="ECO:0000313" key="2">
    <source>
        <dbReference type="EMBL" id="CAH9126927.1"/>
    </source>
</evidence>
<reference evidence="2" key="1">
    <citation type="submission" date="2022-07" db="EMBL/GenBank/DDBJ databases">
        <authorList>
            <person name="Macas J."/>
            <person name="Novak P."/>
            <person name="Neumann P."/>
        </authorList>
    </citation>
    <scope>NUCLEOTIDE SEQUENCE</scope>
</reference>
<dbReference type="Gene3D" id="3.30.559.10">
    <property type="entry name" value="Chloramphenicol acetyltransferase-like domain"/>
    <property type="match status" value="2"/>
</dbReference>